<organism evidence="1 2">
    <name type="scientific">Microcystis flos-aquae Mf_WU_F_19750830_S460</name>
    <dbReference type="NCBI Taxonomy" id="2486237"/>
    <lineage>
        <taxon>Bacteria</taxon>
        <taxon>Bacillati</taxon>
        <taxon>Cyanobacteriota</taxon>
        <taxon>Cyanophyceae</taxon>
        <taxon>Oscillatoriophycideae</taxon>
        <taxon>Chroococcales</taxon>
        <taxon>Microcystaceae</taxon>
        <taxon>Microcystis</taxon>
    </lineage>
</organism>
<evidence type="ECO:0000313" key="1">
    <source>
        <dbReference type="EMBL" id="TRV26801.1"/>
    </source>
</evidence>
<dbReference type="EMBL" id="SFAN01000017">
    <property type="protein sequence ID" value="TRV26801.1"/>
    <property type="molecule type" value="Genomic_DNA"/>
</dbReference>
<sequence>MKPRRSTTALLLNISTFTKYSVFQSAEVQKLWVLGKRQEAKGKGEEKQVYLTSLGNAIYAKM</sequence>
<accession>A0A552M2W8</accession>
<proteinExistence type="predicted"/>
<evidence type="ECO:0000313" key="2">
    <source>
        <dbReference type="Proteomes" id="UP000320730"/>
    </source>
</evidence>
<gene>
    <name evidence="1" type="ORF">EWV40_02460</name>
</gene>
<protein>
    <recommendedName>
        <fullName evidence="3">Programmed cell death toxin YdcE</fullName>
    </recommendedName>
</protein>
<dbReference type="AlphaFoldDB" id="A0A552M2W8"/>
<reference evidence="1 2" key="1">
    <citation type="submission" date="2019-01" db="EMBL/GenBank/DDBJ databases">
        <title>Coherence of Microcystis species and biogeography revealed through population genomics.</title>
        <authorList>
            <person name="Perez-Carrascal O.M."/>
            <person name="Terrat Y."/>
            <person name="Giani A."/>
            <person name="Fortin N."/>
            <person name="Tromas N."/>
            <person name="Shapiro B.J."/>
        </authorList>
    </citation>
    <scope>NUCLEOTIDE SEQUENCE [LARGE SCALE GENOMIC DNA]</scope>
    <source>
        <strain evidence="1">Mf_WU_F_19750830_S460</strain>
    </source>
</reference>
<comment type="caution">
    <text evidence="1">The sequence shown here is derived from an EMBL/GenBank/DDBJ whole genome shotgun (WGS) entry which is preliminary data.</text>
</comment>
<evidence type="ECO:0008006" key="3">
    <source>
        <dbReference type="Google" id="ProtNLM"/>
    </source>
</evidence>
<dbReference type="Proteomes" id="UP000320730">
    <property type="component" value="Unassembled WGS sequence"/>
</dbReference>
<name>A0A552M2W8_9CHRO</name>